<evidence type="ECO:0000313" key="2">
    <source>
        <dbReference type="Proteomes" id="UP000197619"/>
    </source>
</evidence>
<name>A0A218UZA8_9PASE</name>
<reference evidence="1 2" key="1">
    <citation type="submission" date="2017-05" db="EMBL/GenBank/DDBJ databases">
        <title>Genome of assembly of the Bengalese finch, Lonchura striata domestica.</title>
        <authorList>
            <person name="Colquitt B.M."/>
            <person name="Brainard M.S."/>
        </authorList>
    </citation>
    <scope>NUCLEOTIDE SEQUENCE [LARGE SCALE GENOMIC DNA]</scope>
    <source>
        <strain evidence="1">White83orange57</strain>
    </source>
</reference>
<dbReference type="EMBL" id="MUZQ01000084">
    <property type="protein sequence ID" value="OWK59134.1"/>
    <property type="molecule type" value="Genomic_DNA"/>
</dbReference>
<proteinExistence type="predicted"/>
<gene>
    <name evidence="1" type="ORF">RLOC_00014611</name>
</gene>
<evidence type="ECO:0000313" key="1">
    <source>
        <dbReference type="EMBL" id="OWK59134.1"/>
    </source>
</evidence>
<keyword evidence="2" id="KW-1185">Reference proteome</keyword>
<accession>A0A218UZA8</accession>
<sequence>MIQTTLMKDP</sequence>
<protein>
    <submittedName>
        <fullName evidence="1">Uncharacterized protein</fullName>
    </submittedName>
</protein>
<dbReference type="Proteomes" id="UP000197619">
    <property type="component" value="Unassembled WGS sequence"/>
</dbReference>
<comment type="caution">
    <text evidence="1">The sequence shown here is derived from an EMBL/GenBank/DDBJ whole genome shotgun (WGS) entry which is preliminary data.</text>
</comment>
<organism evidence="1 2">
    <name type="scientific">Lonchura striata</name>
    <name type="common">white-rumped munia</name>
    <dbReference type="NCBI Taxonomy" id="40157"/>
    <lineage>
        <taxon>Eukaryota</taxon>
        <taxon>Metazoa</taxon>
        <taxon>Chordata</taxon>
        <taxon>Craniata</taxon>
        <taxon>Vertebrata</taxon>
        <taxon>Euteleostomi</taxon>
        <taxon>Archelosauria</taxon>
        <taxon>Archosauria</taxon>
        <taxon>Dinosauria</taxon>
        <taxon>Saurischia</taxon>
        <taxon>Theropoda</taxon>
        <taxon>Coelurosauria</taxon>
        <taxon>Aves</taxon>
        <taxon>Neognathae</taxon>
        <taxon>Neoaves</taxon>
        <taxon>Telluraves</taxon>
        <taxon>Australaves</taxon>
        <taxon>Passeriformes</taxon>
        <taxon>Passeroidea</taxon>
        <taxon>Estrildidae</taxon>
        <taxon>Estrildinae</taxon>
        <taxon>Lonchura</taxon>
    </lineage>
</organism>